<sequence length="793" mass="89412">MMKRWIGTGMLLLVVSMAIMAQGNRTQKVLGRVTDIHGNPLADVSLSIVNAEPSITQTTDKVGRFELQVPLGRQVLRASSVGYQDKEISLLLVMGEEVSLDVKLESATYNLKGVEVKRYYNKARPLQPLAYAGARSFSVEETERYAGSLGDPSRMVRSFAGVMPINDSRNEIVVRGNSSLGVQYRLDGIEIPNPNHFNAGLGMTAGQVTALNMNVVTNSDFLLGGWQATKGNALAAIFDLNLRKGNPNNHQMRFQMGYNGAELMTEGPIIKDGSMTYLASYRYSIPELASYAMKIFGKSMAVVPRYQDLTTKIDWRIHEGHTLSLIDIVGTSSIHLKTSELSGAGTTVQVDNLSFDQKVNLRSGLALLGMVYHGQLAARTNLHATLSWNYNDIKMRVYNKEMANQEDFKMIFTDLTKEHKLSFSADIRHRLSTHHDNLYVGTVVDQYFLNMFNEVEDIPYPLNDDTSTLSLYRAYAQYQHLFSDALTVTAGVHGSYLPLNGNYALEPRAAAELKLGTHHTIGLAGGLYSQLPPHTFFFVREADGHYSDSNHHLGFSKSWHANLSHNYQINKDWRVHTELYYQWLFDIAAENKAYGVSLLNYGAGENSMERIAGLRNIGRGRNYGLELTVEKFFSKNYFFLMSGTLYRSRYTDPVLNHEFSTVFDGGYILNVTGGFEWPVSSRWTLFVSPQLALSGGLRYTPVDEVASQAAHDQVYQYDKWYQEQMPVYFRLDTRLGGRLNGKKVSQEWGIDLINLTDRKNIAYIFYDIDKGAYVSQYHFSFFPMVVYRLHFGL</sequence>
<dbReference type="PANTHER" id="PTHR30069:SF29">
    <property type="entry name" value="HEMOGLOBIN AND HEMOGLOBIN-HAPTOGLOBIN-BINDING PROTEIN 1-RELATED"/>
    <property type="match status" value="1"/>
</dbReference>
<keyword evidence="5 8" id="KW-0732">Signal</keyword>
<feature type="chain" id="PRO_5018336553" description="TonB-dependent receptor" evidence="8">
    <location>
        <begin position="22"/>
        <end position="793"/>
    </location>
</feature>
<dbReference type="SUPFAM" id="SSF49464">
    <property type="entry name" value="Carboxypeptidase regulatory domain-like"/>
    <property type="match status" value="1"/>
</dbReference>
<name>A0A2N6QMN7_9BACT</name>
<organism evidence="9 10">
    <name type="scientific">Hoylesella buccalis</name>
    <dbReference type="NCBI Taxonomy" id="28127"/>
    <lineage>
        <taxon>Bacteria</taxon>
        <taxon>Pseudomonadati</taxon>
        <taxon>Bacteroidota</taxon>
        <taxon>Bacteroidia</taxon>
        <taxon>Bacteroidales</taxon>
        <taxon>Prevotellaceae</taxon>
        <taxon>Hoylesella</taxon>
    </lineage>
</organism>
<dbReference type="Pfam" id="PF13620">
    <property type="entry name" value="CarboxypepD_reg"/>
    <property type="match status" value="1"/>
</dbReference>
<proteinExistence type="predicted"/>
<dbReference type="InterPro" id="IPR008969">
    <property type="entry name" value="CarboxyPept-like_regulatory"/>
</dbReference>
<dbReference type="InterPro" id="IPR036942">
    <property type="entry name" value="Beta-barrel_TonB_sf"/>
</dbReference>
<dbReference type="Gene3D" id="2.60.40.1120">
    <property type="entry name" value="Carboxypeptidase-like, regulatory domain"/>
    <property type="match status" value="1"/>
</dbReference>
<keyword evidence="6" id="KW-0472">Membrane</keyword>
<comment type="caution">
    <text evidence="9">The sequence shown here is derived from an EMBL/GenBank/DDBJ whole genome shotgun (WGS) entry which is preliminary data.</text>
</comment>
<keyword evidence="2" id="KW-0813">Transport</keyword>
<evidence type="ECO:0008006" key="11">
    <source>
        <dbReference type="Google" id="ProtNLM"/>
    </source>
</evidence>
<dbReference type="SUPFAM" id="SSF56935">
    <property type="entry name" value="Porins"/>
    <property type="match status" value="1"/>
</dbReference>
<keyword evidence="4" id="KW-0812">Transmembrane</keyword>
<dbReference type="AlphaFoldDB" id="A0A2N6QMN7"/>
<dbReference type="GO" id="GO:0009279">
    <property type="term" value="C:cell outer membrane"/>
    <property type="evidence" value="ECO:0007669"/>
    <property type="project" value="UniProtKB-SubCell"/>
</dbReference>
<dbReference type="GO" id="GO:0015344">
    <property type="term" value="F:siderophore uptake transmembrane transporter activity"/>
    <property type="evidence" value="ECO:0007669"/>
    <property type="project" value="TreeGrafter"/>
</dbReference>
<evidence type="ECO:0000313" key="10">
    <source>
        <dbReference type="Proteomes" id="UP000235564"/>
    </source>
</evidence>
<evidence type="ECO:0000256" key="4">
    <source>
        <dbReference type="ARBA" id="ARBA00022692"/>
    </source>
</evidence>
<dbReference type="Proteomes" id="UP000235564">
    <property type="component" value="Unassembled WGS sequence"/>
</dbReference>
<dbReference type="Gene3D" id="2.40.170.20">
    <property type="entry name" value="TonB-dependent receptor, beta-barrel domain"/>
    <property type="match status" value="1"/>
</dbReference>
<keyword evidence="3" id="KW-1134">Transmembrane beta strand</keyword>
<comment type="subcellular location">
    <subcellularLocation>
        <location evidence="1">Cell outer membrane</location>
        <topology evidence="1">Multi-pass membrane protein</topology>
    </subcellularLocation>
</comment>
<dbReference type="OrthoDB" id="9804995at2"/>
<protein>
    <recommendedName>
        <fullName evidence="11">TonB-dependent receptor</fullName>
    </recommendedName>
</protein>
<evidence type="ECO:0000256" key="7">
    <source>
        <dbReference type="ARBA" id="ARBA00023237"/>
    </source>
</evidence>
<evidence type="ECO:0000256" key="1">
    <source>
        <dbReference type="ARBA" id="ARBA00004571"/>
    </source>
</evidence>
<feature type="signal peptide" evidence="8">
    <location>
        <begin position="1"/>
        <end position="21"/>
    </location>
</feature>
<dbReference type="EMBL" id="PNGJ01000016">
    <property type="protein sequence ID" value="PMC22702.1"/>
    <property type="molecule type" value="Genomic_DNA"/>
</dbReference>
<accession>A0A2N6QMN7</accession>
<dbReference type="PANTHER" id="PTHR30069">
    <property type="entry name" value="TONB-DEPENDENT OUTER MEMBRANE RECEPTOR"/>
    <property type="match status" value="1"/>
</dbReference>
<evidence type="ECO:0000256" key="2">
    <source>
        <dbReference type="ARBA" id="ARBA00022448"/>
    </source>
</evidence>
<evidence type="ECO:0000256" key="6">
    <source>
        <dbReference type="ARBA" id="ARBA00023136"/>
    </source>
</evidence>
<evidence type="ECO:0000256" key="5">
    <source>
        <dbReference type="ARBA" id="ARBA00022729"/>
    </source>
</evidence>
<dbReference type="RefSeq" id="WP_102698267.1">
    <property type="nucleotide sequence ID" value="NZ_PNGJ01000016.1"/>
</dbReference>
<dbReference type="GO" id="GO:0044718">
    <property type="term" value="P:siderophore transmembrane transport"/>
    <property type="evidence" value="ECO:0007669"/>
    <property type="project" value="TreeGrafter"/>
</dbReference>
<evidence type="ECO:0000313" key="9">
    <source>
        <dbReference type="EMBL" id="PMC22702.1"/>
    </source>
</evidence>
<gene>
    <name evidence="9" type="ORF">CJ231_12710</name>
</gene>
<reference evidence="9 10" key="1">
    <citation type="submission" date="2017-09" db="EMBL/GenBank/DDBJ databases">
        <title>Bacterial strain isolated from the female urinary microbiota.</title>
        <authorList>
            <person name="Thomas-White K."/>
            <person name="Kumar N."/>
            <person name="Forster S."/>
            <person name="Putonti C."/>
            <person name="Lawley T."/>
            <person name="Wolfe A.J."/>
        </authorList>
    </citation>
    <scope>NUCLEOTIDE SEQUENCE [LARGE SCALE GENOMIC DNA]</scope>
    <source>
        <strain evidence="9 10">UMB0536</strain>
    </source>
</reference>
<dbReference type="InterPro" id="IPR039426">
    <property type="entry name" value="TonB-dep_rcpt-like"/>
</dbReference>
<evidence type="ECO:0000256" key="8">
    <source>
        <dbReference type="SAM" id="SignalP"/>
    </source>
</evidence>
<evidence type="ECO:0000256" key="3">
    <source>
        <dbReference type="ARBA" id="ARBA00022452"/>
    </source>
</evidence>
<keyword evidence="7" id="KW-0998">Cell outer membrane</keyword>